<dbReference type="Pfam" id="PF00440">
    <property type="entry name" value="TetR_N"/>
    <property type="match status" value="1"/>
</dbReference>
<dbReference type="InterPro" id="IPR009057">
    <property type="entry name" value="Homeodomain-like_sf"/>
</dbReference>
<dbReference type="InterPro" id="IPR054156">
    <property type="entry name" value="YxaF_TetR_C"/>
</dbReference>
<comment type="caution">
    <text evidence="6">The sequence shown here is derived from an EMBL/GenBank/DDBJ whole genome shotgun (WGS) entry which is preliminary data.</text>
</comment>
<dbReference type="SUPFAM" id="SSF48498">
    <property type="entry name" value="Tetracyclin repressor-like, C-terminal domain"/>
    <property type="match status" value="1"/>
</dbReference>
<sequence>MGNAATREHIVDAADQLFYRHGYEHTTFSDIADVVQISRGNFYYHFRSKDEILDAVIKTRLKQTQELLEQWEADAEQPADRIRSFIHMWFANRADIALYGCPVGTLTTELAKLDHTSQRDATALFTLYRSWLRRQFTLLGRGADADALAMHLLAMSQGVAAVANAFRDEDFIAHEVTKMCEWLSSYTDDAERGTPDTDESHNRS</sequence>
<evidence type="ECO:0000256" key="1">
    <source>
        <dbReference type="ARBA" id="ARBA00023015"/>
    </source>
</evidence>
<keyword evidence="1" id="KW-0805">Transcription regulation</keyword>
<keyword evidence="2 4" id="KW-0238">DNA-binding</keyword>
<dbReference type="Proteomes" id="UP000295621">
    <property type="component" value="Unassembled WGS sequence"/>
</dbReference>
<dbReference type="Pfam" id="PF21993">
    <property type="entry name" value="TetR_C_13_2"/>
    <property type="match status" value="1"/>
</dbReference>
<evidence type="ECO:0000313" key="7">
    <source>
        <dbReference type="Proteomes" id="UP000295621"/>
    </source>
</evidence>
<protein>
    <submittedName>
        <fullName evidence="6">TetR/AcrR family transcriptional regulator</fullName>
    </submittedName>
</protein>
<dbReference type="PRINTS" id="PR00455">
    <property type="entry name" value="HTHTETR"/>
</dbReference>
<dbReference type="PROSITE" id="PS50977">
    <property type="entry name" value="HTH_TETR_2"/>
    <property type="match status" value="1"/>
</dbReference>
<gene>
    <name evidence="6" type="ORF">E1212_23430</name>
</gene>
<evidence type="ECO:0000256" key="2">
    <source>
        <dbReference type="ARBA" id="ARBA00023125"/>
    </source>
</evidence>
<evidence type="ECO:0000259" key="5">
    <source>
        <dbReference type="PROSITE" id="PS50977"/>
    </source>
</evidence>
<name>A0A4R4RGQ9_9ACTN</name>
<dbReference type="EMBL" id="SMKL01000069">
    <property type="protein sequence ID" value="TDC47722.1"/>
    <property type="molecule type" value="Genomic_DNA"/>
</dbReference>
<dbReference type="PANTHER" id="PTHR47506">
    <property type="entry name" value="TRANSCRIPTIONAL REGULATORY PROTEIN"/>
    <property type="match status" value="1"/>
</dbReference>
<dbReference type="RefSeq" id="WP_131986955.1">
    <property type="nucleotide sequence ID" value="NZ_SMKL01000069.1"/>
</dbReference>
<keyword evidence="3" id="KW-0804">Transcription</keyword>
<dbReference type="OrthoDB" id="9811084at2"/>
<accession>A0A4R4RGQ9</accession>
<dbReference type="GO" id="GO:0003677">
    <property type="term" value="F:DNA binding"/>
    <property type="evidence" value="ECO:0007669"/>
    <property type="project" value="UniProtKB-UniRule"/>
</dbReference>
<dbReference type="InterPro" id="IPR001647">
    <property type="entry name" value="HTH_TetR"/>
</dbReference>
<proteinExistence type="predicted"/>
<feature type="domain" description="HTH tetR-type" evidence="5">
    <location>
        <begin position="4"/>
        <end position="64"/>
    </location>
</feature>
<evidence type="ECO:0000256" key="3">
    <source>
        <dbReference type="ARBA" id="ARBA00023163"/>
    </source>
</evidence>
<evidence type="ECO:0000256" key="4">
    <source>
        <dbReference type="PROSITE-ProRule" id="PRU00335"/>
    </source>
</evidence>
<dbReference type="Gene3D" id="1.10.357.10">
    <property type="entry name" value="Tetracycline Repressor, domain 2"/>
    <property type="match status" value="1"/>
</dbReference>
<feature type="DNA-binding region" description="H-T-H motif" evidence="4">
    <location>
        <begin position="27"/>
        <end position="46"/>
    </location>
</feature>
<dbReference type="InterPro" id="IPR036271">
    <property type="entry name" value="Tet_transcr_reg_TetR-rel_C_sf"/>
</dbReference>
<reference evidence="6 7" key="1">
    <citation type="submission" date="2019-02" db="EMBL/GenBank/DDBJ databases">
        <title>Draft genome sequences of novel Actinobacteria.</title>
        <authorList>
            <person name="Sahin N."/>
            <person name="Ay H."/>
            <person name="Saygin H."/>
        </authorList>
    </citation>
    <scope>NUCLEOTIDE SEQUENCE [LARGE SCALE GENOMIC DNA]</scope>
    <source>
        <strain evidence="6 7">KC603</strain>
    </source>
</reference>
<dbReference type="AlphaFoldDB" id="A0A4R4RGQ9"/>
<dbReference type="PANTHER" id="PTHR47506:SF1">
    <property type="entry name" value="HTH-TYPE TRANSCRIPTIONAL REGULATOR YJDC"/>
    <property type="match status" value="1"/>
</dbReference>
<keyword evidence="7" id="KW-1185">Reference proteome</keyword>
<organism evidence="6 7">
    <name type="scientific">Jiangella ureilytica</name>
    <dbReference type="NCBI Taxonomy" id="2530374"/>
    <lineage>
        <taxon>Bacteria</taxon>
        <taxon>Bacillati</taxon>
        <taxon>Actinomycetota</taxon>
        <taxon>Actinomycetes</taxon>
        <taxon>Jiangellales</taxon>
        <taxon>Jiangellaceae</taxon>
        <taxon>Jiangella</taxon>
    </lineage>
</organism>
<dbReference type="SUPFAM" id="SSF46689">
    <property type="entry name" value="Homeodomain-like"/>
    <property type="match status" value="1"/>
</dbReference>
<evidence type="ECO:0000313" key="6">
    <source>
        <dbReference type="EMBL" id="TDC47722.1"/>
    </source>
</evidence>